<dbReference type="Gene3D" id="3.90.660.20">
    <property type="entry name" value="Protoporphyrinogen oxidase, mitochondrial, domain 2"/>
    <property type="match status" value="1"/>
</dbReference>
<dbReference type="Pfam" id="PF13450">
    <property type="entry name" value="NAD_binding_8"/>
    <property type="match status" value="1"/>
</dbReference>
<dbReference type="InterPro" id="IPR036188">
    <property type="entry name" value="FAD/NAD-bd_sf"/>
</dbReference>
<accession>A0A3A4NYX1</accession>
<evidence type="ECO:0000313" key="3">
    <source>
        <dbReference type="Proteomes" id="UP000265882"/>
    </source>
</evidence>
<dbReference type="SUPFAM" id="SSF51905">
    <property type="entry name" value="FAD/NAD(P)-binding domain"/>
    <property type="match status" value="1"/>
</dbReference>
<dbReference type="Gene3D" id="3.50.50.60">
    <property type="entry name" value="FAD/NAD(P)-binding domain"/>
    <property type="match status" value="2"/>
</dbReference>
<protein>
    <recommendedName>
        <fullName evidence="1">Amine oxidase domain-containing protein</fullName>
    </recommendedName>
</protein>
<dbReference type="InterPro" id="IPR050464">
    <property type="entry name" value="Zeta_carotene_desat/Oxidored"/>
</dbReference>
<gene>
    <name evidence="2" type="ORF">C4520_02045</name>
</gene>
<evidence type="ECO:0000259" key="1">
    <source>
        <dbReference type="Pfam" id="PF01593"/>
    </source>
</evidence>
<dbReference type="Proteomes" id="UP000265882">
    <property type="component" value="Unassembled WGS sequence"/>
</dbReference>
<name>A0A3A4NYX1_ABYX5</name>
<dbReference type="PANTHER" id="PTHR42923">
    <property type="entry name" value="PROTOPORPHYRINOGEN OXIDASE"/>
    <property type="match status" value="1"/>
</dbReference>
<dbReference type="InterPro" id="IPR002937">
    <property type="entry name" value="Amino_oxidase"/>
</dbReference>
<organism evidence="2 3">
    <name type="scientific">Abyssobacteria bacterium (strain SURF_5)</name>
    <dbReference type="NCBI Taxonomy" id="2093360"/>
    <lineage>
        <taxon>Bacteria</taxon>
        <taxon>Pseudomonadati</taxon>
        <taxon>Candidatus Hydrogenedentota</taxon>
        <taxon>Candidatus Abyssobacteria</taxon>
    </lineage>
</organism>
<feature type="domain" description="Amine oxidase" evidence="1">
    <location>
        <begin position="183"/>
        <end position="431"/>
    </location>
</feature>
<dbReference type="Pfam" id="PF01593">
    <property type="entry name" value="Amino_oxidase"/>
    <property type="match status" value="1"/>
</dbReference>
<proteinExistence type="predicted"/>
<evidence type="ECO:0000313" key="2">
    <source>
        <dbReference type="EMBL" id="RJP25678.1"/>
    </source>
</evidence>
<dbReference type="EMBL" id="QZKU01000019">
    <property type="protein sequence ID" value="RJP25678.1"/>
    <property type="molecule type" value="Genomic_DNA"/>
</dbReference>
<comment type="caution">
    <text evidence="2">The sequence shown here is derived from an EMBL/GenBank/DDBJ whole genome shotgun (WGS) entry which is preliminary data.</text>
</comment>
<dbReference type="GO" id="GO:0016491">
    <property type="term" value="F:oxidoreductase activity"/>
    <property type="evidence" value="ECO:0007669"/>
    <property type="project" value="InterPro"/>
</dbReference>
<reference evidence="2 3" key="1">
    <citation type="journal article" date="2017" name="ISME J.">
        <title>Energy and carbon metabolisms in a deep terrestrial subsurface fluid microbial community.</title>
        <authorList>
            <person name="Momper L."/>
            <person name="Jungbluth S.P."/>
            <person name="Lee M.D."/>
            <person name="Amend J.P."/>
        </authorList>
    </citation>
    <scope>NUCLEOTIDE SEQUENCE [LARGE SCALE GENOMIC DNA]</scope>
    <source>
        <strain evidence="2">SURF_5</strain>
    </source>
</reference>
<sequence>MASGKVIIIGAGIGGLAAGYWLCQRGYEVKILEGSDRPGGRMVFLERKGDRVDVGAQFYHSNYRYAFELADAANLSHSWRPIKGKTQFSLRDGSTQLFGHRDPWMKMLGVRGNLQLYCFLIKYFLLGKRFPMYRIARDIPEYDNVMPLDLYPNRKDQPIRDYIVTVVSQGENTGMPEWINLYHYLHQFRMTMLTDFLSLTRGVSSLTEELARQLPVQYESPVRQLVAEKGRIVGVQMEKQGTIKKAGHVIVAVAPPSASRLMPEELEEQKEFFDSIVYAPLPMPVFYLDRPLRKDVWNYFNDPGLKKTFWFAIDAWAKVPEMVPSGKSILTGWSGHPLSLNLIDQPDDEILKKAQEDIEVMVPGFSKWVEEATVFRHPYATARYPVGSHRRILDFKKKAEQLKGVSFVSDVFGGSAMEGAMASAAEAVSRVCQWGGTA</sequence>
<dbReference type="AlphaFoldDB" id="A0A3A4NYX1"/>